<dbReference type="Proteomes" id="UP000746741">
    <property type="component" value="Unassembled WGS sequence"/>
</dbReference>
<evidence type="ECO:0000313" key="5">
    <source>
        <dbReference type="Proteomes" id="UP001138708"/>
    </source>
</evidence>
<dbReference type="Gene3D" id="3.40.50.1820">
    <property type="entry name" value="alpha/beta hydrolase"/>
    <property type="match status" value="1"/>
</dbReference>
<accession>A0A9X9WJX1</accession>
<dbReference type="GO" id="GO:0016020">
    <property type="term" value="C:membrane"/>
    <property type="evidence" value="ECO:0007669"/>
    <property type="project" value="TreeGrafter"/>
</dbReference>
<evidence type="ECO:0000313" key="3">
    <source>
        <dbReference type="EMBL" id="NKE20010.1"/>
    </source>
</evidence>
<comment type="caution">
    <text evidence="2">The sequence shown here is derived from an EMBL/GenBank/DDBJ whole genome shotgun (WGS) entry which is preliminary data.</text>
</comment>
<keyword evidence="2" id="KW-0378">Hydrolase</keyword>
<dbReference type="RefSeq" id="WP_168043916.1">
    <property type="nucleotide sequence ID" value="NZ_JAAEDK010000034.1"/>
</dbReference>
<evidence type="ECO:0000259" key="1">
    <source>
        <dbReference type="Pfam" id="PF00561"/>
    </source>
</evidence>
<dbReference type="PANTHER" id="PTHR43798">
    <property type="entry name" value="MONOACYLGLYCEROL LIPASE"/>
    <property type="match status" value="1"/>
</dbReference>
<dbReference type="AlphaFoldDB" id="A0A9X9WJX1"/>
<name>A0A9X9WJX1_9PROT</name>
<gene>
    <name evidence="3" type="ORF">GWK15_23845</name>
    <name evidence="2" type="ORF">GXW75_15345</name>
</gene>
<reference evidence="2" key="1">
    <citation type="submission" date="2020-01" db="EMBL/GenBank/DDBJ databases">
        <authorList>
            <person name="Rat A."/>
        </authorList>
    </citation>
    <scope>NUCLEOTIDE SEQUENCE</scope>
    <source>
        <strain evidence="2">LMG 31161</strain>
    </source>
</reference>
<dbReference type="SUPFAM" id="SSF53474">
    <property type="entry name" value="alpha/beta-Hydrolases"/>
    <property type="match status" value="1"/>
</dbReference>
<sequence>MPMIARPGRPTLHVAIHDHTDPWRDAPWLVLQHGYGRSGIFWRSWIPYLSRFYRVACPDLRGLGQSPLAFDPHQGIHVDGFLEDLVTVMDHLGGGAPVHYCGESLGGILGIVMGATIPERLRSLTLLAAPVTIPRATQEAFACGHDSWQDALRIMGSKGWSEAVNVATRFPPEADPALVRWYAEEMGKSDVEVLIALSRVAARVDVSSYLPQVKVPTLGLYPTAGVVTGHEEAQIRASIPGIRVINLPTRFHAIQVLMPGACATSLLHFCGEVDGVSNRE</sequence>
<evidence type="ECO:0000313" key="2">
    <source>
        <dbReference type="EMBL" id="MBR0660631.1"/>
    </source>
</evidence>
<proteinExistence type="predicted"/>
<dbReference type="InterPro" id="IPR029058">
    <property type="entry name" value="AB_hydrolase_fold"/>
</dbReference>
<protein>
    <submittedName>
        <fullName evidence="2">Alpha/beta hydrolase</fullName>
    </submittedName>
</protein>
<reference evidence="3 4" key="2">
    <citation type="submission" date="2020-02" db="EMBL/GenBank/DDBJ databases">
        <authorList>
            <person name="Sun Q."/>
            <person name="Inoue M."/>
        </authorList>
    </citation>
    <scope>NUCLEOTIDE SEQUENCE [LARGE SCALE GENOMIC DNA]</scope>
    <source>
        <strain evidence="3 4">KCTC 22478</strain>
    </source>
</reference>
<dbReference type="InterPro" id="IPR000073">
    <property type="entry name" value="AB_hydrolase_1"/>
</dbReference>
<organism evidence="2 5">
    <name type="scientific">Neoroseomonas oryzicola</name>
    <dbReference type="NCBI Taxonomy" id="535904"/>
    <lineage>
        <taxon>Bacteria</taxon>
        <taxon>Pseudomonadati</taxon>
        <taxon>Pseudomonadota</taxon>
        <taxon>Alphaproteobacteria</taxon>
        <taxon>Acetobacterales</taxon>
        <taxon>Acetobacteraceae</taxon>
        <taxon>Neoroseomonas</taxon>
    </lineage>
</organism>
<dbReference type="PRINTS" id="PR00111">
    <property type="entry name" value="ABHYDROLASE"/>
</dbReference>
<dbReference type="EMBL" id="JAAEDK010000034">
    <property type="protein sequence ID" value="MBR0660631.1"/>
    <property type="molecule type" value="Genomic_DNA"/>
</dbReference>
<keyword evidence="4" id="KW-1185">Reference proteome</keyword>
<dbReference type="PANTHER" id="PTHR43798:SF33">
    <property type="entry name" value="HYDROLASE, PUTATIVE (AFU_ORTHOLOGUE AFUA_2G14860)-RELATED"/>
    <property type="match status" value="1"/>
</dbReference>
<dbReference type="Proteomes" id="UP001138708">
    <property type="component" value="Unassembled WGS sequence"/>
</dbReference>
<dbReference type="GO" id="GO:0046464">
    <property type="term" value="P:acylglycerol catabolic process"/>
    <property type="evidence" value="ECO:0007669"/>
    <property type="project" value="TreeGrafter"/>
</dbReference>
<feature type="domain" description="AB hydrolase-1" evidence="1">
    <location>
        <begin position="27"/>
        <end position="151"/>
    </location>
</feature>
<dbReference type="Pfam" id="PF00561">
    <property type="entry name" value="Abhydrolase_1"/>
    <property type="match status" value="1"/>
</dbReference>
<dbReference type="InterPro" id="IPR050266">
    <property type="entry name" value="AB_hydrolase_sf"/>
</dbReference>
<dbReference type="GO" id="GO:0047372">
    <property type="term" value="F:monoacylglycerol lipase activity"/>
    <property type="evidence" value="ECO:0007669"/>
    <property type="project" value="TreeGrafter"/>
</dbReference>
<evidence type="ECO:0000313" key="4">
    <source>
        <dbReference type="Proteomes" id="UP000746741"/>
    </source>
</evidence>
<dbReference type="EMBL" id="JAAVUP010000017">
    <property type="protein sequence ID" value="NKE20010.1"/>
    <property type="molecule type" value="Genomic_DNA"/>
</dbReference>
<reference evidence="2" key="3">
    <citation type="journal article" date="2021" name="Syst. Appl. Microbiol.">
        <title>Roseomonas hellenica sp. nov., isolated from roots of wild-growing Alkanna tinctoria.</title>
        <authorList>
            <person name="Rat A."/>
            <person name="Naranjo H.D."/>
            <person name="Lebbe L."/>
            <person name="Cnockaert M."/>
            <person name="Krigas N."/>
            <person name="Grigoriadou K."/>
            <person name="Maloupa E."/>
            <person name="Willems A."/>
        </authorList>
    </citation>
    <scope>NUCLEOTIDE SEQUENCE</scope>
    <source>
        <strain evidence="2">LMG 31161</strain>
    </source>
</reference>